<evidence type="ECO:0000313" key="2">
    <source>
        <dbReference type="EMBL" id="KAJ9661239.1"/>
    </source>
</evidence>
<proteinExistence type="predicted"/>
<comment type="caution">
    <text evidence="2">The sequence shown here is derived from an EMBL/GenBank/DDBJ whole genome shotgun (WGS) entry which is preliminary data.</text>
</comment>
<keyword evidence="1" id="KW-0812">Transmembrane</keyword>
<feature type="transmembrane region" description="Helical" evidence="1">
    <location>
        <begin position="189"/>
        <end position="213"/>
    </location>
</feature>
<evidence type="ECO:0000256" key="1">
    <source>
        <dbReference type="SAM" id="Phobius"/>
    </source>
</evidence>
<protein>
    <recommendedName>
        <fullName evidence="4">Steroid 5-alpha reductase C-terminal domain-containing protein</fullName>
    </recommendedName>
</protein>
<accession>A0ABQ9NQK5</accession>
<keyword evidence="1" id="KW-0472">Membrane</keyword>
<dbReference type="InterPro" id="IPR010721">
    <property type="entry name" value="UstE-like"/>
</dbReference>
<evidence type="ECO:0008006" key="4">
    <source>
        <dbReference type="Google" id="ProtNLM"/>
    </source>
</evidence>
<dbReference type="PANTHER" id="PTHR32251">
    <property type="entry name" value="3-OXO-5-ALPHA-STEROID 4-DEHYDROGENASE"/>
    <property type="match status" value="1"/>
</dbReference>
<keyword evidence="3" id="KW-1185">Reference proteome</keyword>
<feature type="transmembrane region" description="Helical" evidence="1">
    <location>
        <begin position="71"/>
        <end position="89"/>
    </location>
</feature>
<evidence type="ECO:0000313" key="3">
    <source>
        <dbReference type="Proteomes" id="UP001172684"/>
    </source>
</evidence>
<dbReference type="Pfam" id="PF06966">
    <property type="entry name" value="DUF1295"/>
    <property type="match status" value="1"/>
</dbReference>
<dbReference type="Proteomes" id="UP001172684">
    <property type="component" value="Unassembled WGS sequence"/>
</dbReference>
<reference evidence="2" key="1">
    <citation type="submission" date="2022-10" db="EMBL/GenBank/DDBJ databases">
        <title>Culturing micro-colonial fungi from biological soil crusts in the Mojave desert and describing Neophaeococcomyces mojavensis, and introducing the new genera and species Taxawa tesnikishii.</title>
        <authorList>
            <person name="Kurbessoian T."/>
            <person name="Stajich J.E."/>
        </authorList>
    </citation>
    <scope>NUCLEOTIDE SEQUENCE</scope>
    <source>
        <strain evidence="2">TK_1</strain>
    </source>
</reference>
<dbReference type="PROSITE" id="PS50244">
    <property type="entry name" value="S5A_REDUCTASE"/>
    <property type="match status" value="1"/>
</dbReference>
<dbReference type="Gene3D" id="1.20.120.1630">
    <property type="match status" value="1"/>
</dbReference>
<gene>
    <name evidence="2" type="ORF">H2201_006598</name>
</gene>
<keyword evidence="1" id="KW-1133">Transmembrane helix</keyword>
<dbReference type="PANTHER" id="PTHR32251:SF15">
    <property type="entry name" value="3-OXO-5-ALPHA-STEROID 4-DEHYDROGENASE (DUF1295)"/>
    <property type="match status" value="1"/>
</dbReference>
<organism evidence="2 3">
    <name type="scientific">Coniosporium apollinis</name>
    <dbReference type="NCBI Taxonomy" id="61459"/>
    <lineage>
        <taxon>Eukaryota</taxon>
        <taxon>Fungi</taxon>
        <taxon>Dikarya</taxon>
        <taxon>Ascomycota</taxon>
        <taxon>Pezizomycotina</taxon>
        <taxon>Dothideomycetes</taxon>
        <taxon>Dothideomycetes incertae sedis</taxon>
        <taxon>Coniosporium</taxon>
    </lineage>
</organism>
<sequence>MPATFDPFTRGQYTSSPLGSTLFVVLRSLDPLLQYLLLTTPLATPLLSLLRTSPIPAAVPPLFLGLSAPRLILWAMSAGAAAKQIFWLLAISRETMTPSSAALVSGGNYVFNSLNTLLFLAAATSAAGPGEAFTAPMVVGAVIYAVGILTELFSEMQRKAFKDDPANKGKLYTGGLFGLARHINYGGYILFRAGYAMFGGGWVAGAAVFAWFARDFAGRGIPMLDEYCSKRYGDAWKQYKKDVPYRMFPGLF</sequence>
<name>A0ABQ9NQK5_9PEZI</name>
<feature type="transmembrane region" description="Helical" evidence="1">
    <location>
        <begin position="109"/>
        <end position="127"/>
    </location>
</feature>
<feature type="transmembrane region" description="Helical" evidence="1">
    <location>
        <begin position="133"/>
        <end position="153"/>
    </location>
</feature>
<dbReference type="EMBL" id="JAPDRL010000059">
    <property type="protein sequence ID" value="KAJ9661239.1"/>
    <property type="molecule type" value="Genomic_DNA"/>
</dbReference>